<dbReference type="Pfam" id="PF02376">
    <property type="entry name" value="CUT"/>
    <property type="match status" value="1"/>
</dbReference>
<evidence type="ECO:0000256" key="6">
    <source>
        <dbReference type="ARBA" id="ARBA00023155"/>
    </source>
</evidence>
<keyword evidence="4" id="KW-0175">Coiled coil</keyword>
<evidence type="ECO:0000256" key="2">
    <source>
        <dbReference type="ARBA" id="ARBA00022737"/>
    </source>
</evidence>
<dbReference type="SUPFAM" id="SSF47413">
    <property type="entry name" value="lambda repressor-like DNA-binding domains"/>
    <property type="match status" value="1"/>
</dbReference>
<organism evidence="11 12">
    <name type="scientific">Oesophagostomum dentatum</name>
    <name type="common">Nodular worm</name>
    <dbReference type="NCBI Taxonomy" id="61180"/>
    <lineage>
        <taxon>Eukaryota</taxon>
        <taxon>Metazoa</taxon>
        <taxon>Ecdysozoa</taxon>
        <taxon>Nematoda</taxon>
        <taxon>Chromadorea</taxon>
        <taxon>Rhabditida</taxon>
        <taxon>Rhabditina</taxon>
        <taxon>Rhabditomorpha</taxon>
        <taxon>Strongyloidea</taxon>
        <taxon>Strongylidae</taxon>
        <taxon>Oesophagostomum</taxon>
    </lineage>
</organism>
<dbReference type="PROSITE" id="PS51042">
    <property type="entry name" value="CUT"/>
    <property type="match status" value="1"/>
</dbReference>
<keyword evidence="6" id="KW-0371">Homeobox</keyword>
<name>A0A0B1SJN6_OESDE</name>
<keyword evidence="12" id="KW-1185">Reference proteome</keyword>
<keyword evidence="5" id="KW-0238">DNA-binding</keyword>
<evidence type="ECO:0000256" key="8">
    <source>
        <dbReference type="ARBA" id="ARBA00023242"/>
    </source>
</evidence>
<gene>
    <name evidence="11" type="ORF">OESDEN_16576</name>
</gene>
<evidence type="ECO:0000313" key="11">
    <source>
        <dbReference type="EMBL" id="KHJ83722.1"/>
    </source>
</evidence>
<keyword evidence="7" id="KW-0804">Transcription</keyword>
<keyword evidence="3" id="KW-0805">Transcription regulation</keyword>
<feature type="compositionally biased region" description="Basic and acidic residues" evidence="9">
    <location>
        <begin position="86"/>
        <end position="110"/>
    </location>
</feature>
<accession>A0A0B1SJN6</accession>
<evidence type="ECO:0000256" key="7">
    <source>
        <dbReference type="ARBA" id="ARBA00023163"/>
    </source>
</evidence>
<sequence>MSHNERMASISHAHQVMSARMRVGLSPITQDQFEMFGHIDTEDVVRQGSVSDLLARPKQWNMLTQKGREPFIRMKLFMREVSQSANKERDEADEKKQTAKSEPIKNETADKVVTSPVIKVKREVPDEEDDVVVLPRSEFDTMSANDTTESETGAEDEEVDTALLVRKVKDRLHLHGISQRMEAGLPLEKSLLNGNGKRLSDPPYEPPPRKVQRTIITEQQKEALRFVFQHEHHPSQKTVELVGFSLYC</sequence>
<evidence type="ECO:0000256" key="3">
    <source>
        <dbReference type="ARBA" id="ARBA00023015"/>
    </source>
</evidence>
<keyword evidence="2" id="KW-0677">Repeat</keyword>
<proteinExistence type="predicted"/>
<dbReference type="AlphaFoldDB" id="A0A0B1SJN6"/>
<evidence type="ECO:0000256" key="9">
    <source>
        <dbReference type="SAM" id="MobiDB-lite"/>
    </source>
</evidence>
<dbReference type="EMBL" id="KN572093">
    <property type="protein sequence ID" value="KHJ83722.1"/>
    <property type="molecule type" value="Genomic_DNA"/>
</dbReference>
<reference evidence="11 12" key="1">
    <citation type="submission" date="2014-03" db="EMBL/GenBank/DDBJ databases">
        <title>Draft genome of the hookworm Oesophagostomum dentatum.</title>
        <authorList>
            <person name="Mitreva M."/>
        </authorList>
    </citation>
    <scope>NUCLEOTIDE SEQUENCE [LARGE SCALE GENOMIC DNA]</scope>
    <source>
        <strain evidence="11 12">OD-Hann</strain>
    </source>
</reference>
<dbReference type="PANTHER" id="PTHR14043">
    <property type="entry name" value="CCAAT DISPLACEMENT PROTEIN-RELATED"/>
    <property type="match status" value="1"/>
</dbReference>
<evidence type="ECO:0000256" key="4">
    <source>
        <dbReference type="ARBA" id="ARBA00023054"/>
    </source>
</evidence>
<keyword evidence="8" id="KW-0539">Nucleus</keyword>
<feature type="domain" description="CUT" evidence="10">
    <location>
        <begin position="3"/>
        <end position="93"/>
    </location>
</feature>
<dbReference type="GO" id="GO:0005634">
    <property type="term" value="C:nucleus"/>
    <property type="evidence" value="ECO:0007669"/>
    <property type="project" value="UniProtKB-SubCell"/>
</dbReference>
<dbReference type="Proteomes" id="UP000053660">
    <property type="component" value="Unassembled WGS sequence"/>
</dbReference>
<evidence type="ECO:0000256" key="5">
    <source>
        <dbReference type="ARBA" id="ARBA00023125"/>
    </source>
</evidence>
<comment type="subcellular location">
    <subcellularLocation>
        <location evidence="1">Nucleus</location>
    </subcellularLocation>
</comment>
<dbReference type="InterPro" id="IPR010982">
    <property type="entry name" value="Lambda_DNA-bd_dom_sf"/>
</dbReference>
<dbReference type="GO" id="GO:0000977">
    <property type="term" value="F:RNA polymerase II transcription regulatory region sequence-specific DNA binding"/>
    <property type="evidence" value="ECO:0007669"/>
    <property type="project" value="TreeGrafter"/>
</dbReference>
<dbReference type="InterPro" id="IPR003350">
    <property type="entry name" value="CUT_dom"/>
</dbReference>
<evidence type="ECO:0000313" key="12">
    <source>
        <dbReference type="Proteomes" id="UP000053660"/>
    </source>
</evidence>
<dbReference type="GO" id="GO:0000981">
    <property type="term" value="F:DNA-binding transcription factor activity, RNA polymerase II-specific"/>
    <property type="evidence" value="ECO:0007669"/>
    <property type="project" value="TreeGrafter"/>
</dbReference>
<dbReference type="OrthoDB" id="10257567at2759"/>
<dbReference type="PANTHER" id="PTHR14043:SF2">
    <property type="entry name" value="HOMEOBOX PROTEIN CUT"/>
    <property type="match status" value="1"/>
</dbReference>
<protein>
    <submittedName>
        <fullName evidence="11">CUT domain protein</fullName>
    </submittedName>
</protein>
<feature type="region of interest" description="Disordered" evidence="9">
    <location>
        <begin position="83"/>
        <end position="110"/>
    </location>
</feature>
<evidence type="ECO:0000256" key="1">
    <source>
        <dbReference type="ARBA" id="ARBA00004123"/>
    </source>
</evidence>
<dbReference type="Gene3D" id="1.10.260.40">
    <property type="entry name" value="lambda repressor-like DNA-binding domains"/>
    <property type="match status" value="1"/>
</dbReference>
<dbReference type="SMART" id="SM01109">
    <property type="entry name" value="CUT"/>
    <property type="match status" value="1"/>
</dbReference>
<evidence type="ECO:0000259" key="10">
    <source>
        <dbReference type="PROSITE" id="PS51042"/>
    </source>
</evidence>